<proteinExistence type="inferred from homology"/>
<dbReference type="PROSITE" id="PS01031">
    <property type="entry name" value="SHSP"/>
    <property type="match status" value="1"/>
</dbReference>
<dbReference type="PRINTS" id="PR00299">
    <property type="entry name" value="ACRYSTALLIN"/>
</dbReference>
<dbReference type="GO" id="GO:0005634">
    <property type="term" value="C:nucleus"/>
    <property type="evidence" value="ECO:0007669"/>
    <property type="project" value="TreeGrafter"/>
</dbReference>
<dbReference type="InterPro" id="IPR002068">
    <property type="entry name" value="A-crystallin/Hsp20_dom"/>
</dbReference>
<dbReference type="PANTHER" id="PTHR45640">
    <property type="entry name" value="HEAT SHOCK PROTEIN HSP-12.2-RELATED"/>
    <property type="match status" value="1"/>
</dbReference>
<evidence type="ECO:0000256" key="2">
    <source>
        <dbReference type="RuleBase" id="RU003616"/>
    </source>
</evidence>
<dbReference type="CDD" id="cd06526">
    <property type="entry name" value="metazoan_ACD"/>
    <property type="match status" value="1"/>
</dbReference>
<dbReference type="FunFam" id="2.60.40.790:FF:000036">
    <property type="entry name" value="Heat Shock Protein"/>
    <property type="match status" value="1"/>
</dbReference>
<evidence type="ECO:0000313" key="5">
    <source>
        <dbReference type="Proteomes" id="UP001152747"/>
    </source>
</evidence>
<comment type="similarity">
    <text evidence="1 2">Belongs to the small heat shock protein (HSP20) family.</text>
</comment>
<name>A0A9P1IQ39_9PELO</name>
<evidence type="ECO:0000256" key="1">
    <source>
        <dbReference type="PROSITE-ProRule" id="PRU00285"/>
    </source>
</evidence>
<keyword evidence="5" id="KW-1185">Reference proteome</keyword>
<dbReference type="InterPro" id="IPR001436">
    <property type="entry name" value="Alpha-crystallin/sHSP_animal"/>
</dbReference>
<reference evidence="4" key="1">
    <citation type="submission" date="2022-11" db="EMBL/GenBank/DDBJ databases">
        <authorList>
            <person name="Kikuchi T."/>
        </authorList>
    </citation>
    <scope>NUCLEOTIDE SEQUENCE</scope>
    <source>
        <strain evidence="4">PS1010</strain>
    </source>
</reference>
<dbReference type="AlphaFoldDB" id="A0A9P1IQ39"/>
<accession>A0A9P1IQ39</accession>
<dbReference type="OrthoDB" id="1431247at2759"/>
<dbReference type="Proteomes" id="UP001152747">
    <property type="component" value="Unassembled WGS sequence"/>
</dbReference>
<dbReference type="EMBL" id="CANHGI010000004">
    <property type="protein sequence ID" value="CAI5448319.1"/>
    <property type="molecule type" value="Genomic_DNA"/>
</dbReference>
<gene>
    <name evidence="4" type="ORF">CAMP_LOCUS10956</name>
</gene>
<sequence length="109" mass="12464">MNVTVDHDVTAKWDWPLQSGDGVVQVHDDDDHFEVGLEAHHFLPKEIEVKNIGEILEIHMEHSTKDDKFGNVSRTITRCYKMPKNVDPKSIKSNLDNKGILHISGQKKH</sequence>
<dbReference type="GO" id="GO:0051082">
    <property type="term" value="F:unfolded protein binding"/>
    <property type="evidence" value="ECO:0007669"/>
    <property type="project" value="TreeGrafter"/>
</dbReference>
<feature type="domain" description="SHSP" evidence="3">
    <location>
        <begin position="14"/>
        <end position="109"/>
    </location>
</feature>
<evidence type="ECO:0000259" key="3">
    <source>
        <dbReference type="PROSITE" id="PS01031"/>
    </source>
</evidence>
<organism evidence="4 5">
    <name type="scientific">Caenorhabditis angaria</name>
    <dbReference type="NCBI Taxonomy" id="860376"/>
    <lineage>
        <taxon>Eukaryota</taxon>
        <taxon>Metazoa</taxon>
        <taxon>Ecdysozoa</taxon>
        <taxon>Nematoda</taxon>
        <taxon>Chromadorea</taxon>
        <taxon>Rhabditida</taxon>
        <taxon>Rhabditina</taxon>
        <taxon>Rhabditomorpha</taxon>
        <taxon>Rhabditoidea</taxon>
        <taxon>Rhabditidae</taxon>
        <taxon>Peloderinae</taxon>
        <taxon>Caenorhabditis</taxon>
    </lineage>
</organism>
<dbReference type="GO" id="GO:0009408">
    <property type="term" value="P:response to heat"/>
    <property type="evidence" value="ECO:0007669"/>
    <property type="project" value="TreeGrafter"/>
</dbReference>
<comment type="caution">
    <text evidence="4">The sequence shown here is derived from an EMBL/GenBank/DDBJ whole genome shotgun (WGS) entry which is preliminary data.</text>
</comment>
<dbReference type="GO" id="GO:0042026">
    <property type="term" value="P:protein refolding"/>
    <property type="evidence" value="ECO:0007669"/>
    <property type="project" value="TreeGrafter"/>
</dbReference>
<dbReference type="Pfam" id="PF00011">
    <property type="entry name" value="HSP20"/>
    <property type="match status" value="1"/>
</dbReference>
<dbReference type="GO" id="GO:0005737">
    <property type="term" value="C:cytoplasm"/>
    <property type="evidence" value="ECO:0007669"/>
    <property type="project" value="TreeGrafter"/>
</dbReference>
<dbReference type="InterPro" id="IPR008978">
    <property type="entry name" value="HSP20-like_chaperone"/>
</dbReference>
<evidence type="ECO:0000313" key="4">
    <source>
        <dbReference type="EMBL" id="CAI5448319.1"/>
    </source>
</evidence>
<protein>
    <recommendedName>
        <fullName evidence="3">SHSP domain-containing protein</fullName>
    </recommendedName>
</protein>
<dbReference type="PANTHER" id="PTHR45640:SF9">
    <property type="entry name" value="HEAT SHOCK PROTEIN 12.6"/>
    <property type="match status" value="1"/>
</dbReference>
<dbReference type="SUPFAM" id="SSF49764">
    <property type="entry name" value="HSP20-like chaperones"/>
    <property type="match status" value="1"/>
</dbReference>
<dbReference type="Gene3D" id="2.60.40.790">
    <property type="match status" value="1"/>
</dbReference>